<evidence type="ECO:0000256" key="1">
    <source>
        <dbReference type="SAM" id="MobiDB-lite"/>
    </source>
</evidence>
<dbReference type="RefSeq" id="WP_227425355.1">
    <property type="nucleotide sequence ID" value="NZ_CP071868.1"/>
</dbReference>
<protein>
    <submittedName>
        <fullName evidence="3">DUF2249 domain-containing protein</fullName>
    </submittedName>
</protein>
<dbReference type="KEGG" id="psic:J4E96_08640"/>
<sequence length="104" mass="11556">MSLETHQISFSRPPAEPAADAAATPRDGAGEHELDVRTLPHGSRHEVIFARLGQLAAGESFVIRNDHDPKPLRYQTEALWPDAFVWSYLEAGPLVWRVEITRAG</sequence>
<dbReference type="EMBL" id="CP071868">
    <property type="protein sequence ID" value="QTE30973.1"/>
    <property type="molecule type" value="Genomic_DNA"/>
</dbReference>
<evidence type="ECO:0000313" key="3">
    <source>
        <dbReference type="EMBL" id="QTE30973.1"/>
    </source>
</evidence>
<dbReference type="AlphaFoldDB" id="A0A8A4ZIX2"/>
<feature type="domain" description="DUF2249" evidence="2">
    <location>
        <begin position="33"/>
        <end position="102"/>
    </location>
</feature>
<accession>A0A8A4ZIX2</accession>
<name>A0A8A4ZIX2_9MICO</name>
<proteinExistence type="predicted"/>
<dbReference type="InterPro" id="IPR018720">
    <property type="entry name" value="DUF2249"/>
</dbReference>
<organism evidence="3 4">
    <name type="scientific">Pengzhenrongella sicca</name>
    <dbReference type="NCBI Taxonomy" id="2819238"/>
    <lineage>
        <taxon>Bacteria</taxon>
        <taxon>Bacillati</taxon>
        <taxon>Actinomycetota</taxon>
        <taxon>Actinomycetes</taxon>
        <taxon>Micrococcales</taxon>
        <taxon>Pengzhenrongella</taxon>
    </lineage>
</organism>
<evidence type="ECO:0000313" key="4">
    <source>
        <dbReference type="Proteomes" id="UP000663937"/>
    </source>
</evidence>
<keyword evidence="4" id="KW-1185">Reference proteome</keyword>
<dbReference type="Pfam" id="PF10006">
    <property type="entry name" value="DUF2249"/>
    <property type="match status" value="1"/>
</dbReference>
<feature type="compositionally biased region" description="Low complexity" evidence="1">
    <location>
        <begin position="17"/>
        <end position="27"/>
    </location>
</feature>
<feature type="compositionally biased region" description="Polar residues" evidence="1">
    <location>
        <begin position="1"/>
        <end position="10"/>
    </location>
</feature>
<gene>
    <name evidence="3" type="ORF">J4E96_08640</name>
</gene>
<evidence type="ECO:0000259" key="2">
    <source>
        <dbReference type="Pfam" id="PF10006"/>
    </source>
</evidence>
<feature type="region of interest" description="Disordered" evidence="1">
    <location>
        <begin position="1"/>
        <end position="34"/>
    </location>
</feature>
<dbReference type="Proteomes" id="UP000663937">
    <property type="component" value="Chromosome"/>
</dbReference>
<reference evidence="3" key="1">
    <citation type="submission" date="2021-03" db="EMBL/GenBank/DDBJ databases">
        <title>Pengzhenrongella sicca gen. nov., sp. nov., a new member of suborder Micrococcineae isolated from High-Arctic tundra soil.</title>
        <authorList>
            <person name="Peng F."/>
        </authorList>
    </citation>
    <scope>NUCLEOTIDE SEQUENCE</scope>
    <source>
        <strain evidence="3">LRZ-2</strain>
    </source>
</reference>